<proteinExistence type="predicted"/>
<dbReference type="AlphaFoldDB" id="A0A5S3NDS5"/>
<gene>
    <name evidence="1" type="ORF">FDT66_04935</name>
</gene>
<dbReference type="Proteomes" id="UP000307140">
    <property type="component" value="Unassembled WGS sequence"/>
</dbReference>
<sequence>MYSQLEVKYTRLELAGQKAEMKFQNETLRVQKFENTFFQLINLYNGIVHSMDIKTHLKSETGRDCFKLLFENLKETIEDYKRSLNNGNKVSNKEILVGYTFFYNNYVSDLSNYFRTVYHIIKFIKSSDIKTKNNTHLF</sequence>
<protein>
    <submittedName>
        <fullName evidence="1">Uncharacterized protein</fullName>
    </submittedName>
</protein>
<reference evidence="1 2" key="1">
    <citation type="submission" date="2019-05" db="EMBL/GenBank/DDBJ databases">
        <title>Polaribacter aestuariivivens sp. nov., isolated from a tidal flat.</title>
        <authorList>
            <person name="Yoon J.-H."/>
        </authorList>
    </citation>
    <scope>NUCLEOTIDE SEQUENCE [LARGE SCALE GENOMIC DNA]</scope>
    <source>
        <strain evidence="1 2">DBTF-3</strain>
    </source>
</reference>
<organism evidence="1 2">
    <name type="scientific">Polaribacter aestuariivivens</name>
    <dbReference type="NCBI Taxonomy" id="2304626"/>
    <lineage>
        <taxon>Bacteria</taxon>
        <taxon>Pseudomonadati</taxon>
        <taxon>Bacteroidota</taxon>
        <taxon>Flavobacteriia</taxon>
        <taxon>Flavobacteriales</taxon>
        <taxon>Flavobacteriaceae</taxon>
    </lineage>
</organism>
<keyword evidence="2" id="KW-1185">Reference proteome</keyword>
<dbReference type="EMBL" id="VANR01000002">
    <property type="protein sequence ID" value="TMM31316.1"/>
    <property type="molecule type" value="Genomic_DNA"/>
</dbReference>
<dbReference type="RefSeq" id="WP_138535044.1">
    <property type="nucleotide sequence ID" value="NZ_VANR01000002.1"/>
</dbReference>
<accession>A0A5S3NDS5</accession>
<evidence type="ECO:0000313" key="1">
    <source>
        <dbReference type="EMBL" id="TMM31316.1"/>
    </source>
</evidence>
<evidence type="ECO:0000313" key="2">
    <source>
        <dbReference type="Proteomes" id="UP000307140"/>
    </source>
</evidence>
<name>A0A5S3NDS5_9FLAO</name>
<comment type="caution">
    <text evidence="1">The sequence shown here is derived from an EMBL/GenBank/DDBJ whole genome shotgun (WGS) entry which is preliminary data.</text>
</comment>
<dbReference type="OrthoDB" id="6678638at2"/>